<evidence type="ECO:0000256" key="1">
    <source>
        <dbReference type="ARBA" id="ARBA00006484"/>
    </source>
</evidence>
<dbReference type="PROSITE" id="PS00061">
    <property type="entry name" value="ADH_SHORT"/>
    <property type="match status" value="1"/>
</dbReference>
<dbReference type="CDD" id="cd05233">
    <property type="entry name" value="SDR_c"/>
    <property type="match status" value="1"/>
</dbReference>
<evidence type="ECO:0000256" key="5">
    <source>
        <dbReference type="SAM" id="MobiDB-lite"/>
    </source>
</evidence>
<dbReference type="Proteomes" id="UP001239213">
    <property type="component" value="Unassembled WGS sequence"/>
</dbReference>
<dbReference type="PANTHER" id="PTHR43618">
    <property type="entry name" value="7-ALPHA-HYDROXYSTEROID DEHYDROGENASE"/>
    <property type="match status" value="1"/>
</dbReference>
<dbReference type="AlphaFoldDB" id="A0AAI9TVD1"/>
<dbReference type="InterPro" id="IPR052178">
    <property type="entry name" value="Sec_Metab_Biosynth_SDR"/>
</dbReference>
<protein>
    <submittedName>
        <fullName evidence="6">Short chain dehydrogenase</fullName>
    </submittedName>
</protein>
<keyword evidence="2" id="KW-0521">NADP</keyword>
<keyword evidence="7" id="KW-1185">Reference proteome</keyword>
<dbReference type="InterPro" id="IPR036291">
    <property type="entry name" value="NAD(P)-bd_dom_sf"/>
</dbReference>
<dbReference type="PANTHER" id="PTHR43618:SF4">
    <property type="entry name" value="SHORT CHAIN DEHYDROGENASE_REDUCTASE FAMILY (AFU_ORTHOLOGUE AFUA_7G04540)"/>
    <property type="match status" value="1"/>
</dbReference>
<sequence length="380" mass="40911">MRSSRVLSHPVVTSVRGLYSRRLLPSTSPLLVLPHAVNTAKLSISTSLITRAHATIFSPNTTPTIHITSRKHPIQQAKMSTGQKTSGSEGNKLFTRNHLFDLTGKVALVTGGGTGIGLMATQALASNGAKVYITSRNQSKLDNTVQTYGQNVPGSIVPIVADVTKKSDIDKLYKEIESKEPALDILVNNAGVSSAAFEVESDSAQDMKASLFDDASADFEDWTETYRTNVAAVFYVAASFLPLLQKSTDKQHGWSGTVVNISSISGMIKKSQHHFSYNASKAATIHVNRMLAEEIASNGLKIRVNSIAPGVFPSEMTTKEPADEEQKSEIPKEKYADKVIAGRPGRDEDMASTVLFFACNQYLNGQTLAVDGGYTLAAGM</sequence>
<evidence type="ECO:0000256" key="4">
    <source>
        <dbReference type="RuleBase" id="RU000363"/>
    </source>
</evidence>
<accession>A0AAI9TVD1</accession>
<reference evidence="6" key="1">
    <citation type="submission" date="2016-11" db="EMBL/GenBank/DDBJ databases">
        <title>The genome sequence of Colletotrichum cuscutae.</title>
        <authorList>
            <person name="Baroncelli R."/>
        </authorList>
    </citation>
    <scope>NUCLEOTIDE SEQUENCE</scope>
    <source>
        <strain evidence="6">IMI 304802</strain>
    </source>
</reference>
<keyword evidence="3" id="KW-0560">Oxidoreductase</keyword>
<evidence type="ECO:0000256" key="3">
    <source>
        <dbReference type="ARBA" id="ARBA00023002"/>
    </source>
</evidence>
<name>A0AAI9TVD1_9PEZI</name>
<feature type="region of interest" description="Disordered" evidence="5">
    <location>
        <begin position="313"/>
        <end position="338"/>
    </location>
</feature>
<evidence type="ECO:0000313" key="6">
    <source>
        <dbReference type="EMBL" id="KAK1446570.1"/>
    </source>
</evidence>
<dbReference type="EMBL" id="MPDP01000318">
    <property type="protein sequence ID" value="KAK1446570.1"/>
    <property type="molecule type" value="Genomic_DNA"/>
</dbReference>
<dbReference type="PRINTS" id="PR00081">
    <property type="entry name" value="GDHRDH"/>
</dbReference>
<dbReference type="InterPro" id="IPR002347">
    <property type="entry name" value="SDR_fam"/>
</dbReference>
<dbReference type="PRINTS" id="PR00080">
    <property type="entry name" value="SDRFAMILY"/>
</dbReference>
<gene>
    <name evidence="6" type="ORF">CCUS01_12318</name>
</gene>
<feature type="compositionally biased region" description="Basic and acidic residues" evidence="5">
    <location>
        <begin position="317"/>
        <end position="337"/>
    </location>
</feature>
<proteinExistence type="inferred from homology"/>
<comment type="similarity">
    <text evidence="1 4">Belongs to the short-chain dehydrogenases/reductases (SDR) family.</text>
</comment>
<dbReference type="SUPFAM" id="SSF51735">
    <property type="entry name" value="NAD(P)-binding Rossmann-fold domains"/>
    <property type="match status" value="1"/>
</dbReference>
<organism evidence="6 7">
    <name type="scientific">Colletotrichum cuscutae</name>
    <dbReference type="NCBI Taxonomy" id="1209917"/>
    <lineage>
        <taxon>Eukaryota</taxon>
        <taxon>Fungi</taxon>
        <taxon>Dikarya</taxon>
        <taxon>Ascomycota</taxon>
        <taxon>Pezizomycotina</taxon>
        <taxon>Sordariomycetes</taxon>
        <taxon>Hypocreomycetidae</taxon>
        <taxon>Glomerellales</taxon>
        <taxon>Glomerellaceae</taxon>
        <taxon>Colletotrichum</taxon>
        <taxon>Colletotrichum acutatum species complex</taxon>
    </lineage>
</organism>
<dbReference type="FunFam" id="3.40.50.720:FF:000084">
    <property type="entry name" value="Short-chain dehydrogenase reductase"/>
    <property type="match status" value="1"/>
</dbReference>
<dbReference type="Pfam" id="PF00106">
    <property type="entry name" value="adh_short"/>
    <property type="match status" value="1"/>
</dbReference>
<comment type="caution">
    <text evidence="6">The sequence shown here is derived from an EMBL/GenBank/DDBJ whole genome shotgun (WGS) entry which is preliminary data.</text>
</comment>
<dbReference type="InterPro" id="IPR020904">
    <property type="entry name" value="Sc_DH/Rdtase_CS"/>
</dbReference>
<evidence type="ECO:0000313" key="7">
    <source>
        <dbReference type="Proteomes" id="UP001239213"/>
    </source>
</evidence>
<evidence type="ECO:0000256" key="2">
    <source>
        <dbReference type="ARBA" id="ARBA00022857"/>
    </source>
</evidence>
<dbReference type="GO" id="GO:0016491">
    <property type="term" value="F:oxidoreductase activity"/>
    <property type="evidence" value="ECO:0007669"/>
    <property type="project" value="UniProtKB-KW"/>
</dbReference>
<dbReference type="Gene3D" id="3.40.50.720">
    <property type="entry name" value="NAD(P)-binding Rossmann-like Domain"/>
    <property type="match status" value="1"/>
</dbReference>